<sequence length="396" mass="44469">MSTDSTSWTTVQGFLQDCDSQTADCFDRIQWNELCRIASGLSGHLKCVALDQVASGLNNIVRLLEFPDKTRWAARVHIRRNTSSLVSSTKLKSEVATMQFIKEHSSLPVPQVFAYEFDENNSVGVAFILMELLPGSVAMDALGGYEAHRGVIPKEHRQNFYRSVAKCHVQLTSLRLPQIGAIVRNSEGGFECGPLPGIGGPFDTATAFFEAWADSVKFKWDKETITRMMQRGPIPAERMVAIIENFPSQIKAIASRLSLYDKGPFPLDHDDFLHSNIIVDENTFDVTGIIDWEGACTVPYELIAFPDFLTAMPVSFDLPQKYDQDGQPLDEELREMWRERGEYIEMVKLAELQDSLLSSCLSSKRNQAIAYSYGAYTSVGKLGFYDRVMIELESEK</sequence>
<dbReference type="Gene3D" id="3.30.200.20">
    <property type="entry name" value="Phosphorylase Kinase, domain 1"/>
    <property type="match status" value="1"/>
</dbReference>
<dbReference type="PhylomeDB" id="A0A167VJN2"/>
<protein>
    <recommendedName>
        <fullName evidence="1">Aminoglycoside phosphotransferase domain-containing protein</fullName>
    </recommendedName>
</protein>
<gene>
    <name evidence="2" type="ORF">EN45_007160</name>
</gene>
<dbReference type="Gene3D" id="3.90.1200.10">
    <property type="match status" value="1"/>
</dbReference>
<organism evidence="2">
    <name type="scientific">Penicillium chrysogenum</name>
    <name type="common">Penicillium notatum</name>
    <dbReference type="NCBI Taxonomy" id="5076"/>
    <lineage>
        <taxon>Eukaryota</taxon>
        <taxon>Fungi</taxon>
        <taxon>Dikarya</taxon>
        <taxon>Ascomycota</taxon>
        <taxon>Pezizomycotina</taxon>
        <taxon>Eurotiomycetes</taxon>
        <taxon>Eurotiomycetidae</taxon>
        <taxon>Eurotiales</taxon>
        <taxon>Aspergillaceae</taxon>
        <taxon>Penicillium</taxon>
        <taxon>Penicillium chrysogenum species complex</taxon>
    </lineage>
</organism>
<reference evidence="2" key="1">
    <citation type="journal article" date="2014" name="Genome Announc.">
        <title>Complete sequencing and chromosome-scale genome assembly of the industrial progenitor strain P2niaD18 from the penicillin producer Penicillium chrysogenum.</title>
        <authorList>
            <person name="Specht T."/>
            <person name="Dahlmann T.A."/>
            <person name="Zadra I."/>
            <person name="Kurnsteiner H."/>
            <person name="Kuck U."/>
        </authorList>
    </citation>
    <scope>NUCLEOTIDE SEQUENCE [LARGE SCALE GENOMIC DNA]</scope>
    <source>
        <strain evidence="2">P2niaD18</strain>
    </source>
</reference>
<dbReference type="InterPro" id="IPR002575">
    <property type="entry name" value="Aminoglycoside_PTrfase"/>
</dbReference>
<dbReference type="EMBL" id="CM002798">
    <property type="protein sequence ID" value="KZN90598.1"/>
    <property type="molecule type" value="Genomic_DNA"/>
</dbReference>
<dbReference type="InterPro" id="IPR011009">
    <property type="entry name" value="Kinase-like_dom_sf"/>
</dbReference>
<evidence type="ECO:0000259" key="1">
    <source>
        <dbReference type="Pfam" id="PF01636"/>
    </source>
</evidence>
<dbReference type="AlphaFoldDB" id="A0A167VJN2"/>
<evidence type="ECO:0000313" key="2">
    <source>
        <dbReference type="EMBL" id="KZN90598.1"/>
    </source>
</evidence>
<dbReference type="SUPFAM" id="SSF56112">
    <property type="entry name" value="Protein kinase-like (PK-like)"/>
    <property type="match status" value="1"/>
</dbReference>
<dbReference type="OMA" id="TAMPISF"/>
<dbReference type="Proteomes" id="UP000076449">
    <property type="component" value="Chromosome I"/>
</dbReference>
<proteinExistence type="predicted"/>
<dbReference type="PANTHER" id="PTHR21310:SF15">
    <property type="entry name" value="AMINOGLYCOSIDE PHOSPHOTRANSFERASE DOMAIN-CONTAINING PROTEIN"/>
    <property type="match status" value="1"/>
</dbReference>
<name>A0A167VJN2_PENCH</name>
<dbReference type="InterPro" id="IPR051678">
    <property type="entry name" value="AGP_Transferase"/>
</dbReference>
<dbReference type="Pfam" id="PF01636">
    <property type="entry name" value="APH"/>
    <property type="match status" value="1"/>
</dbReference>
<dbReference type="PANTHER" id="PTHR21310">
    <property type="entry name" value="AMINOGLYCOSIDE PHOSPHOTRANSFERASE-RELATED-RELATED"/>
    <property type="match status" value="1"/>
</dbReference>
<feature type="domain" description="Aminoglycoside phosphotransferase" evidence="1">
    <location>
        <begin position="79"/>
        <end position="297"/>
    </location>
</feature>
<accession>A0A167VJN2</accession>